<dbReference type="Pfam" id="PF01476">
    <property type="entry name" value="LysM"/>
    <property type="match status" value="4"/>
</dbReference>
<evidence type="ECO:0000256" key="4">
    <source>
        <dbReference type="SAM" id="SignalP"/>
    </source>
</evidence>
<name>W7IBR0_9PEZI</name>
<dbReference type="SMART" id="SM00257">
    <property type="entry name" value="LysM"/>
    <property type="match status" value="6"/>
</dbReference>
<dbReference type="AlphaFoldDB" id="W7IBR0"/>
<proteinExistence type="predicted"/>
<evidence type="ECO:0000259" key="5">
    <source>
        <dbReference type="PROSITE" id="PS51782"/>
    </source>
</evidence>
<dbReference type="HOGENOM" id="CLU_010591_8_1_1"/>
<dbReference type="OrthoDB" id="2281372at2759"/>
<dbReference type="GO" id="GO:0008061">
    <property type="term" value="F:chitin binding"/>
    <property type="evidence" value="ECO:0007669"/>
    <property type="project" value="UniProtKB-KW"/>
</dbReference>
<keyword evidence="2" id="KW-0843">Virulence</keyword>
<keyword evidence="7" id="KW-1185">Reference proteome</keyword>
<dbReference type="InterPro" id="IPR036779">
    <property type="entry name" value="LysM_dom_sf"/>
</dbReference>
<feature type="region of interest" description="Disordered" evidence="3">
    <location>
        <begin position="102"/>
        <end position="127"/>
    </location>
</feature>
<evidence type="ECO:0000256" key="2">
    <source>
        <dbReference type="ARBA" id="ARBA00023026"/>
    </source>
</evidence>
<dbReference type="InterPro" id="IPR018392">
    <property type="entry name" value="LysM"/>
</dbReference>
<gene>
    <name evidence="6" type="ORF">DRE_04208</name>
</gene>
<feature type="domain" description="LysM" evidence="5">
    <location>
        <begin position="51"/>
        <end position="99"/>
    </location>
</feature>
<dbReference type="InterPro" id="IPR052210">
    <property type="entry name" value="LysM1-like"/>
</dbReference>
<feature type="chain" id="PRO_5004893415" description="LysM domain-containing protein" evidence="4">
    <location>
        <begin position="20"/>
        <end position="513"/>
    </location>
</feature>
<organism evidence="6 7">
    <name type="scientific">Drechslerella stenobrocha 248</name>
    <dbReference type="NCBI Taxonomy" id="1043628"/>
    <lineage>
        <taxon>Eukaryota</taxon>
        <taxon>Fungi</taxon>
        <taxon>Dikarya</taxon>
        <taxon>Ascomycota</taxon>
        <taxon>Pezizomycotina</taxon>
        <taxon>Orbiliomycetes</taxon>
        <taxon>Orbiliales</taxon>
        <taxon>Orbiliaceae</taxon>
        <taxon>Drechslerella</taxon>
    </lineage>
</organism>
<feature type="domain" description="LysM" evidence="5">
    <location>
        <begin position="387"/>
        <end position="436"/>
    </location>
</feature>
<feature type="signal peptide" evidence="4">
    <location>
        <begin position="1"/>
        <end position="19"/>
    </location>
</feature>
<feature type="domain" description="LysM" evidence="5">
    <location>
        <begin position="146"/>
        <end position="193"/>
    </location>
</feature>
<dbReference type="CDD" id="cd00118">
    <property type="entry name" value="LysM"/>
    <property type="match status" value="1"/>
</dbReference>
<protein>
    <recommendedName>
        <fullName evidence="5">LysM domain-containing protein</fullName>
    </recommendedName>
</protein>
<keyword evidence="1" id="KW-0147">Chitin-binding</keyword>
<dbReference type="EMBL" id="KI966417">
    <property type="protein sequence ID" value="EWC46485.1"/>
    <property type="molecule type" value="Genomic_DNA"/>
</dbReference>
<dbReference type="Gene3D" id="3.10.350.10">
    <property type="entry name" value="LysM domain"/>
    <property type="match status" value="6"/>
</dbReference>
<sequence length="513" mass="53518">MYSLLSVLPVIGLINSCHGYAPLKFLQARQTATSVAPAAAATASAIAGCSSWITVFAGDTCDGLTVVGGVTYEQLLEWNPSLKVPGACDSLVPDTKYCVGAPEKPTPTTAPTSKPPPPKPTTTQPVGNGIATPTPIQNGMTKSCNKFHMVTAGQNCPAIISKFPGTTIDLLAQWNPAIGKQCTGLWADTYICVSIIGWKPSPVQPPPSNGTPSPIGANTTKDCKKWTLVKAGESCQAIIARNGALKLSVADLFRWNPSIKADCTAMLAGHYICITGPGAPSPTVSTPPSNGTPSPIGANTTKDCKKWTLVKAGETCQAIIARNGALKLSVADLFRWNPSIKADCTAMLAGHYICITGPGAPSPTVSTPPSNGTPSPIGANTTKDCKKWTLVKAGETCQAIIARNGALKLSVADLFRWNPSIKADCTAMLAGHYICITGPAGPKPPAGEPTPSPVQPGTVKNCKTWAYVKDGQTCKDVLARFPKINLAKLVAWNPAIGKDCTKLWARSYVCVAA</sequence>
<feature type="compositionally biased region" description="Low complexity" evidence="3">
    <location>
        <begin position="102"/>
        <end position="112"/>
    </location>
</feature>
<dbReference type="PANTHER" id="PTHR34997">
    <property type="entry name" value="AM15"/>
    <property type="match status" value="1"/>
</dbReference>
<dbReference type="Proteomes" id="UP000024837">
    <property type="component" value="Unassembled WGS sequence"/>
</dbReference>
<dbReference type="PANTHER" id="PTHR34997:SF1">
    <property type="entry name" value="PEPTIDOGLYCAN-BINDING LYSIN DOMAIN"/>
    <property type="match status" value="1"/>
</dbReference>
<dbReference type="PROSITE" id="PS51782">
    <property type="entry name" value="LYSM"/>
    <property type="match status" value="6"/>
</dbReference>
<accession>W7IBR0</accession>
<evidence type="ECO:0000313" key="6">
    <source>
        <dbReference type="EMBL" id="EWC46485.1"/>
    </source>
</evidence>
<feature type="domain" description="LysM" evidence="5">
    <location>
        <begin position="225"/>
        <end position="274"/>
    </location>
</feature>
<keyword evidence="4" id="KW-0732">Signal</keyword>
<feature type="domain" description="LysM" evidence="5">
    <location>
        <begin position="306"/>
        <end position="355"/>
    </location>
</feature>
<dbReference type="SUPFAM" id="SSF54106">
    <property type="entry name" value="LysM domain"/>
    <property type="match status" value="5"/>
</dbReference>
<evidence type="ECO:0000313" key="7">
    <source>
        <dbReference type="Proteomes" id="UP000024837"/>
    </source>
</evidence>
<feature type="domain" description="LysM" evidence="5">
    <location>
        <begin position="464"/>
        <end position="511"/>
    </location>
</feature>
<reference evidence="6 7" key="1">
    <citation type="submission" date="2013-05" db="EMBL/GenBank/DDBJ databases">
        <title>Drechslerella stenobrocha genome reveals carnivorous origination and mechanical trapping mechanism of predatory fungi.</title>
        <authorList>
            <person name="Liu X."/>
            <person name="Zhang W."/>
            <person name="Liu K."/>
        </authorList>
    </citation>
    <scope>NUCLEOTIDE SEQUENCE [LARGE SCALE GENOMIC DNA]</scope>
    <source>
        <strain evidence="6 7">248</strain>
    </source>
</reference>
<evidence type="ECO:0000256" key="1">
    <source>
        <dbReference type="ARBA" id="ARBA00022669"/>
    </source>
</evidence>
<evidence type="ECO:0000256" key="3">
    <source>
        <dbReference type="SAM" id="MobiDB-lite"/>
    </source>
</evidence>